<comment type="caution">
    <text evidence="3">The sequence shown here is derived from an EMBL/GenBank/DDBJ whole genome shotgun (WGS) entry which is preliminary data.</text>
</comment>
<sequence>MPAFNNKFIKMKSFKYTINGNVYNVVINSIEDTIADVEVNGTPYKVEMNKPAKTQVVTIKRPAQTTTPPIARPQQAPSGIAALRSPLPGIILDIYCKAGDAVKKGQKVLILEAMKMENVINADRDGVIKEVKVNKGDSVLEGAELVIIE</sequence>
<dbReference type="Pfam" id="PF00364">
    <property type="entry name" value="Biotin_lipoyl"/>
    <property type="match status" value="1"/>
</dbReference>
<protein>
    <submittedName>
        <fullName evidence="3">Acetyl-CoA carboxylase biotin carboxyl carrier protein subunit</fullName>
    </submittedName>
</protein>
<accession>A0A5M8P5L4</accession>
<dbReference type="Gene3D" id="2.40.50.100">
    <property type="match status" value="1"/>
</dbReference>
<name>A0A5M8P5L4_9BACT</name>
<feature type="domain" description="Lipoyl-binding" evidence="2">
    <location>
        <begin position="71"/>
        <end position="149"/>
    </location>
</feature>
<organism evidence="3 4">
    <name type="scientific">Candidatus Ordinivivax streblomastigis</name>
    <dbReference type="NCBI Taxonomy" id="2540710"/>
    <lineage>
        <taxon>Bacteria</taxon>
        <taxon>Pseudomonadati</taxon>
        <taxon>Bacteroidota</taxon>
        <taxon>Bacteroidia</taxon>
        <taxon>Bacteroidales</taxon>
        <taxon>Candidatus Ordinivivax</taxon>
    </lineage>
</organism>
<gene>
    <name evidence="3" type="ORF">EZS26_000071</name>
</gene>
<dbReference type="PROSITE" id="PS00188">
    <property type="entry name" value="BIOTIN"/>
    <property type="match status" value="1"/>
</dbReference>
<reference evidence="3 4" key="1">
    <citation type="submission" date="2019-03" db="EMBL/GenBank/DDBJ databases">
        <title>Single cell metagenomics reveals metabolic interactions within the superorganism composed of flagellate Streblomastix strix and complex community of Bacteroidetes bacteria on its surface.</title>
        <authorList>
            <person name="Treitli S.C."/>
            <person name="Kolisko M."/>
            <person name="Husnik F."/>
            <person name="Keeling P."/>
            <person name="Hampl V."/>
        </authorList>
    </citation>
    <scope>NUCLEOTIDE SEQUENCE [LARGE SCALE GENOMIC DNA]</scope>
    <source>
        <strain evidence="3">St1</strain>
    </source>
</reference>
<evidence type="ECO:0000259" key="2">
    <source>
        <dbReference type="PROSITE" id="PS50968"/>
    </source>
</evidence>
<dbReference type="PANTHER" id="PTHR45266">
    <property type="entry name" value="OXALOACETATE DECARBOXYLASE ALPHA CHAIN"/>
    <property type="match status" value="1"/>
</dbReference>
<evidence type="ECO:0000256" key="1">
    <source>
        <dbReference type="ARBA" id="ARBA00023267"/>
    </source>
</evidence>
<dbReference type="FunFam" id="2.40.50.100:FF:000003">
    <property type="entry name" value="Acetyl-CoA carboxylase biotin carboxyl carrier protein"/>
    <property type="match status" value="1"/>
</dbReference>
<dbReference type="InterPro" id="IPR000089">
    <property type="entry name" value="Biotin_lipoyl"/>
</dbReference>
<dbReference type="InterPro" id="IPR050709">
    <property type="entry name" value="Biotin_Carboxyl_Carrier/Decarb"/>
</dbReference>
<dbReference type="Proteomes" id="UP000324575">
    <property type="component" value="Unassembled WGS sequence"/>
</dbReference>
<dbReference type="CDD" id="cd06850">
    <property type="entry name" value="biotinyl_domain"/>
    <property type="match status" value="1"/>
</dbReference>
<evidence type="ECO:0000313" key="3">
    <source>
        <dbReference type="EMBL" id="KAA6303520.1"/>
    </source>
</evidence>
<dbReference type="SUPFAM" id="SSF51230">
    <property type="entry name" value="Single hybrid motif"/>
    <property type="match status" value="1"/>
</dbReference>
<dbReference type="PROSITE" id="PS50968">
    <property type="entry name" value="BIOTINYL_LIPOYL"/>
    <property type="match status" value="1"/>
</dbReference>
<dbReference type="AlphaFoldDB" id="A0A5M8P5L4"/>
<keyword evidence="1" id="KW-0092">Biotin</keyword>
<dbReference type="InterPro" id="IPR011053">
    <property type="entry name" value="Single_hybrid_motif"/>
</dbReference>
<dbReference type="InterPro" id="IPR001882">
    <property type="entry name" value="Biotin_BS"/>
</dbReference>
<dbReference type="PANTHER" id="PTHR45266:SF3">
    <property type="entry name" value="OXALOACETATE DECARBOXYLASE ALPHA CHAIN"/>
    <property type="match status" value="1"/>
</dbReference>
<proteinExistence type="predicted"/>
<evidence type="ECO:0000313" key="4">
    <source>
        <dbReference type="Proteomes" id="UP000324575"/>
    </source>
</evidence>
<dbReference type="EMBL" id="SNRX01000001">
    <property type="protein sequence ID" value="KAA6303520.1"/>
    <property type="molecule type" value="Genomic_DNA"/>
</dbReference>